<feature type="signal peptide" evidence="1">
    <location>
        <begin position="1"/>
        <end position="18"/>
    </location>
</feature>
<name>A0A1Y2H6J2_9FUNG</name>
<evidence type="ECO:0000313" key="2">
    <source>
        <dbReference type="EMBL" id="ORZ30149.1"/>
    </source>
</evidence>
<feature type="chain" id="PRO_5012621263" description="Secreted protein" evidence="1">
    <location>
        <begin position="19"/>
        <end position="62"/>
    </location>
</feature>
<reference evidence="2 3" key="1">
    <citation type="submission" date="2016-07" db="EMBL/GenBank/DDBJ databases">
        <title>Pervasive Adenine N6-methylation of Active Genes in Fungi.</title>
        <authorList>
            <consortium name="DOE Joint Genome Institute"/>
            <person name="Mondo S.J."/>
            <person name="Dannebaum R.O."/>
            <person name="Kuo R.C."/>
            <person name="Labutti K."/>
            <person name="Haridas S."/>
            <person name="Kuo A."/>
            <person name="Salamov A."/>
            <person name="Ahrendt S.R."/>
            <person name="Lipzen A."/>
            <person name="Sullivan W."/>
            <person name="Andreopoulos W.B."/>
            <person name="Clum A."/>
            <person name="Lindquist E."/>
            <person name="Daum C."/>
            <person name="Ramamoorthy G.K."/>
            <person name="Gryganskyi A."/>
            <person name="Culley D."/>
            <person name="Magnuson J.K."/>
            <person name="James T.Y."/>
            <person name="O'Malley M.A."/>
            <person name="Stajich J.E."/>
            <person name="Spatafora J.W."/>
            <person name="Visel A."/>
            <person name="Grigoriev I.V."/>
        </authorList>
    </citation>
    <scope>NUCLEOTIDE SEQUENCE [LARGE SCALE GENOMIC DNA]</scope>
    <source>
        <strain evidence="2 3">PL171</strain>
    </source>
</reference>
<evidence type="ECO:0008006" key="4">
    <source>
        <dbReference type="Google" id="ProtNLM"/>
    </source>
</evidence>
<sequence length="62" mass="7020">MSFAWVGLCNLISRATRACTWALLRYCFSTDCDIVLLIRLFLFRDGQRPATAIHRAGDVGTR</sequence>
<evidence type="ECO:0000313" key="3">
    <source>
        <dbReference type="Proteomes" id="UP000193411"/>
    </source>
</evidence>
<gene>
    <name evidence="2" type="ORF">BCR44DRAFT_164084</name>
</gene>
<dbReference type="AlphaFoldDB" id="A0A1Y2H6J2"/>
<keyword evidence="3" id="KW-1185">Reference proteome</keyword>
<proteinExistence type="predicted"/>
<dbReference type="EMBL" id="MCFL01000100">
    <property type="protein sequence ID" value="ORZ30149.1"/>
    <property type="molecule type" value="Genomic_DNA"/>
</dbReference>
<comment type="caution">
    <text evidence="2">The sequence shown here is derived from an EMBL/GenBank/DDBJ whole genome shotgun (WGS) entry which is preliminary data.</text>
</comment>
<organism evidence="2 3">
    <name type="scientific">Catenaria anguillulae PL171</name>
    <dbReference type="NCBI Taxonomy" id="765915"/>
    <lineage>
        <taxon>Eukaryota</taxon>
        <taxon>Fungi</taxon>
        <taxon>Fungi incertae sedis</taxon>
        <taxon>Blastocladiomycota</taxon>
        <taxon>Blastocladiomycetes</taxon>
        <taxon>Blastocladiales</taxon>
        <taxon>Catenariaceae</taxon>
        <taxon>Catenaria</taxon>
    </lineage>
</organism>
<evidence type="ECO:0000256" key="1">
    <source>
        <dbReference type="SAM" id="SignalP"/>
    </source>
</evidence>
<keyword evidence="1" id="KW-0732">Signal</keyword>
<accession>A0A1Y2H6J2</accession>
<protein>
    <recommendedName>
        <fullName evidence="4">Secreted protein</fullName>
    </recommendedName>
</protein>
<dbReference type="Proteomes" id="UP000193411">
    <property type="component" value="Unassembled WGS sequence"/>
</dbReference>